<dbReference type="Pfam" id="PF03235">
    <property type="entry name" value="GmrSD_N"/>
    <property type="match status" value="1"/>
</dbReference>
<gene>
    <name evidence="3" type="ORF">TRAPUB_14134</name>
</gene>
<dbReference type="InterPro" id="IPR004919">
    <property type="entry name" value="GmrSD_N"/>
</dbReference>
<name>A0A1M2VPA1_TRAPU</name>
<dbReference type="Proteomes" id="UP000184267">
    <property type="component" value="Unassembled WGS sequence"/>
</dbReference>
<dbReference type="AlphaFoldDB" id="A0A1M2VPA1"/>
<comment type="caution">
    <text evidence="3">The sequence shown here is derived from an EMBL/GenBank/DDBJ whole genome shotgun (WGS) entry which is preliminary data.</text>
</comment>
<organism evidence="3 4">
    <name type="scientific">Trametes pubescens</name>
    <name type="common">White-rot fungus</name>
    <dbReference type="NCBI Taxonomy" id="154538"/>
    <lineage>
        <taxon>Eukaryota</taxon>
        <taxon>Fungi</taxon>
        <taxon>Dikarya</taxon>
        <taxon>Basidiomycota</taxon>
        <taxon>Agaricomycotina</taxon>
        <taxon>Agaricomycetes</taxon>
        <taxon>Polyporales</taxon>
        <taxon>Polyporaceae</taxon>
        <taxon>Trametes</taxon>
    </lineage>
</organism>
<dbReference type="PANTHER" id="PTHR39639:SF1">
    <property type="entry name" value="DUF262 DOMAIN-CONTAINING PROTEIN"/>
    <property type="match status" value="1"/>
</dbReference>
<protein>
    <recommendedName>
        <fullName evidence="2">GmrSD restriction endonucleases N-terminal domain-containing protein</fullName>
    </recommendedName>
</protein>
<dbReference type="OrthoDB" id="5419821at2759"/>
<evidence type="ECO:0000313" key="3">
    <source>
        <dbReference type="EMBL" id="OJT09386.1"/>
    </source>
</evidence>
<dbReference type="OMA" id="KRGRDFQ"/>
<reference evidence="3 4" key="1">
    <citation type="submission" date="2016-10" db="EMBL/GenBank/DDBJ databases">
        <title>Genome sequence of the basidiomycete white-rot fungus Trametes pubescens.</title>
        <authorList>
            <person name="Makela M.R."/>
            <person name="Granchi Z."/>
            <person name="Peng M."/>
            <person name="De Vries R.P."/>
            <person name="Grigoriev I."/>
            <person name="Riley R."/>
            <person name="Hilden K."/>
        </authorList>
    </citation>
    <scope>NUCLEOTIDE SEQUENCE [LARGE SCALE GENOMIC DNA]</scope>
    <source>
        <strain evidence="3 4">FBCC735</strain>
    </source>
</reference>
<evidence type="ECO:0000259" key="2">
    <source>
        <dbReference type="Pfam" id="PF03235"/>
    </source>
</evidence>
<sequence length="395" mass="45971">MDSDNDELAFDSGDDEGFELGPRLIAPTAKLYTTQQLHGLIHEGIIDLNPTYQRDVVWPEQKQIKVLDSIWRNYYVPPVVFAVYYNDEGLEVRHCVDGKQRLTSIQKFFDGQIPYKHWQTGKSWWYTRASSQRNNRQEVPVKWKHDFAAKTITCVEYRGLSHTLERDIFQRVQLGMPLTAAEKLQAISSPKQELISELEGIFIAPDDGLTQLIDVDVGRGRDFQLIAQLVYCCQQYPERAQPSAKNLERWLMDPAKPSSEFINTMNSVLRRFWFIAKTKELNYGFKSISKRVSPAEFVFTGVLLYVLRALTQEEQAEAINNMRNHIRAKYQDIRMRNDIIRDLWTFIDKVLDQQDTTPPPKKATGSKKGKKVRARDEDMDTEDEEYKPKKQAKRK</sequence>
<evidence type="ECO:0000313" key="4">
    <source>
        <dbReference type="Proteomes" id="UP000184267"/>
    </source>
</evidence>
<accession>A0A1M2VPA1</accession>
<dbReference type="PANTHER" id="PTHR39639">
    <property type="entry name" value="CHROMOSOME 16, WHOLE GENOME SHOTGUN SEQUENCE"/>
    <property type="match status" value="1"/>
</dbReference>
<keyword evidence="4" id="KW-1185">Reference proteome</keyword>
<proteinExistence type="predicted"/>
<feature type="region of interest" description="Disordered" evidence="1">
    <location>
        <begin position="353"/>
        <end position="395"/>
    </location>
</feature>
<feature type="compositionally biased region" description="Basic residues" evidence="1">
    <location>
        <begin position="364"/>
        <end position="373"/>
    </location>
</feature>
<dbReference type="EMBL" id="MNAD01000923">
    <property type="protein sequence ID" value="OJT09386.1"/>
    <property type="molecule type" value="Genomic_DNA"/>
</dbReference>
<feature type="domain" description="GmrSD restriction endonucleases N-terminal" evidence="2">
    <location>
        <begin position="41"/>
        <end position="146"/>
    </location>
</feature>
<dbReference type="STRING" id="154538.A0A1M2VPA1"/>
<evidence type="ECO:0000256" key="1">
    <source>
        <dbReference type="SAM" id="MobiDB-lite"/>
    </source>
</evidence>